<keyword evidence="5" id="KW-1185">Reference proteome</keyword>
<gene>
    <name evidence="4" type="ORF">SLS55_000934</name>
</gene>
<dbReference type="EMBL" id="JAJVCZ030000001">
    <property type="protein sequence ID" value="KAL0264978.1"/>
    <property type="molecule type" value="Genomic_DNA"/>
</dbReference>
<dbReference type="PANTHER" id="PTHR32208:SF21">
    <property type="entry name" value="LOW QUALITY PROTEIN: ALDEHYDE OXIDASE GLOX-LIKE"/>
    <property type="match status" value="1"/>
</dbReference>
<accession>A0ABR3CVN9</accession>
<dbReference type="SUPFAM" id="SSF50965">
    <property type="entry name" value="Galactose oxidase, central domain"/>
    <property type="match status" value="1"/>
</dbReference>
<evidence type="ECO:0008006" key="6">
    <source>
        <dbReference type="Google" id="ProtNLM"/>
    </source>
</evidence>
<dbReference type="Pfam" id="PF07250">
    <property type="entry name" value="Glyoxal_oxid_N"/>
    <property type="match status" value="1"/>
</dbReference>
<dbReference type="InterPro" id="IPR011043">
    <property type="entry name" value="Gal_Oxase/kelch_b-propeller"/>
</dbReference>
<protein>
    <recommendedName>
        <fullName evidence="6">Glyoxal oxidase</fullName>
    </recommendedName>
</protein>
<feature type="domain" description="Secreted protein CSS2 C-terminal" evidence="3">
    <location>
        <begin position="518"/>
        <end position="637"/>
    </location>
</feature>
<evidence type="ECO:0000259" key="2">
    <source>
        <dbReference type="Pfam" id="PF07250"/>
    </source>
</evidence>
<feature type="signal peptide" evidence="1">
    <location>
        <begin position="1"/>
        <end position="20"/>
    </location>
</feature>
<evidence type="ECO:0000256" key="1">
    <source>
        <dbReference type="SAM" id="SignalP"/>
    </source>
</evidence>
<dbReference type="Gene3D" id="2.130.10.80">
    <property type="entry name" value="Galactose oxidase/kelch, beta-propeller"/>
    <property type="match status" value="1"/>
</dbReference>
<sequence>MQSRLLQAAALSAVVRHAAAAGFRTVGTSGCTAQMLFIPSFTETAVFLDNYHPNFGGPGTNLTTGAHSPDAYNYDGTNTAVFATEYDLNTNALRKLHPKSNTFCSAGAFFPDGTMVNFAGAEPDAAAGVGDGFDAIRTYAPGPCTGADGACAMDFATGAAKLQARRWYPTAETLPNGDVLVVGGSNVGLLVLNEASINVPTYEIIKADGSAPPKPVTLPILEFTEEQNNQPNMSYNLYPVLHQLPNPRAASEVFTLAGNRAVLWDYHADALVKTLPDVPLEPRCFPSSATTVLLPLEAPAYEPTVLVCGGSSADIPDPQALDDCYTIAPHAADPVWTATDPLPNGPQTMTDGILLPDGTVLFINGAHRGSAGGFMADDPVLAPLIYNPRGAAGAKFTSMPPTTIPRLYHSVASLLPSGEVIVAGSNPMVFYTADGGVPGGWPKFGNNGHQGFLNQQQRKENKYPTEYRVEIFSPPYMDAEARPVLSGAPEAVVYGKSSAPKSAPRYAILDLDQFGTNSSDIQKRTPIDYCWNSPDRTTNCILLGNMLQSVGFSIASLFKDMSNRNDCSAHTGSLDSVHWYVYATTSGNRCDSTAELATIQGAVDHYIRDRKEQICDVHCIKLTHGGTWTGYLALAPDGQQVDMSVCQSASWVGCNSAGKNDV</sequence>
<keyword evidence="1" id="KW-0732">Signal</keyword>
<name>A0ABR3CVN9_9PEZI</name>
<dbReference type="RefSeq" id="XP_066637718.1">
    <property type="nucleotide sequence ID" value="XM_066772439.1"/>
</dbReference>
<dbReference type="InterPro" id="IPR046624">
    <property type="entry name" value="CSS2_C"/>
</dbReference>
<evidence type="ECO:0000313" key="4">
    <source>
        <dbReference type="EMBL" id="KAL0264978.1"/>
    </source>
</evidence>
<dbReference type="InterPro" id="IPR037293">
    <property type="entry name" value="Gal_Oxidase_central_sf"/>
</dbReference>
<dbReference type="Pfam" id="PF20521">
    <property type="entry name" value="DUF6736"/>
    <property type="match status" value="1"/>
</dbReference>
<evidence type="ECO:0000259" key="3">
    <source>
        <dbReference type="Pfam" id="PF20521"/>
    </source>
</evidence>
<comment type="caution">
    <text evidence="4">The sequence shown here is derived from an EMBL/GenBank/DDBJ whole genome shotgun (WGS) entry which is preliminary data.</text>
</comment>
<dbReference type="GeneID" id="92005019"/>
<dbReference type="Proteomes" id="UP001430584">
    <property type="component" value="Unassembled WGS sequence"/>
</dbReference>
<feature type="domain" description="Glyoxal oxidase N-terminal" evidence="2">
    <location>
        <begin position="76"/>
        <end position="434"/>
    </location>
</feature>
<dbReference type="InterPro" id="IPR009880">
    <property type="entry name" value="Glyoxal_oxidase_N"/>
</dbReference>
<feature type="chain" id="PRO_5047483070" description="Glyoxal oxidase" evidence="1">
    <location>
        <begin position="21"/>
        <end position="662"/>
    </location>
</feature>
<evidence type="ECO:0000313" key="5">
    <source>
        <dbReference type="Proteomes" id="UP001430584"/>
    </source>
</evidence>
<dbReference type="PANTHER" id="PTHR32208">
    <property type="entry name" value="SECRETED PROTEIN-RELATED"/>
    <property type="match status" value="1"/>
</dbReference>
<proteinExistence type="predicted"/>
<organism evidence="4 5">
    <name type="scientific">Diplodia seriata</name>
    <dbReference type="NCBI Taxonomy" id="420778"/>
    <lineage>
        <taxon>Eukaryota</taxon>
        <taxon>Fungi</taxon>
        <taxon>Dikarya</taxon>
        <taxon>Ascomycota</taxon>
        <taxon>Pezizomycotina</taxon>
        <taxon>Dothideomycetes</taxon>
        <taxon>Dothideomycetes incertae sedis</taxon>
        <taxon>Botryosphaeriales</taxon>
        <taxon>Botryosphaeriaceae</taxon>
        <taxon>Diplodia</taxon>
    </lineage>
</organism>
<reference evidence="4 5" key="1">
    <citation type="submission" date="2024-02" db="EMBL/GenBank/DDBJ databases">
        <title>De novo assembly and annotation of 12 fungi associated with fruit tree decline syndrome in Ontario, Canada.</title>
        <authorList>
            <person name="Sulman M."/>
            <person name="Ellouze W."/>
            <person name="Ilyukhin E."/>
        </authorList>
    </citation>
    <scope>NUCLEOTIDE SEQUENCE [LARGE SCALE GENOMIC DNA]</scope>
    <source>
        <strain evidence="4 5">FDS-637</strain>
    </source>
</reference>